<dbReference type="InterPro" id="IPR013087">
    <property type="entry name" value="Znf_C2H2_type"/>
</dbReference>
<sequence>RAPLYVKSSSGECSRSCQPSSPVVDSPQRSRAPPLVPTLGPLPCHPSGEMYRPRPLSPEVGRGLLPPLPPLPPLPSLPPLPPMPPLPPLTPLPPLGPLGSIGSSAPLPPYRRDMPPDLPGRRWSPTRLGEAEQSLRVSVGNDWYRGPQLEPRNVQKDVFSDLDRRNASIGPNPDRYERSLGDEEPPIPYVMRYGDDLLDRDLYKPPPSYSPPLSSLQSDRKIEGRMNESLRPLDRDLKRPHYEEDLYASVAPKYRRSRSPSPYSRQVTVGHESSQRMQVLVNQSSNPPRDIPVSANPPQSANVVYPLQQPEGPSPMPRSILKKRVEQAPEPALSNQHKTIVSSPASLTPAPGPAPAPSPASTPIPPTSSPQASNNSFSSQVETLLKIFNKAANSDTTRKQTEDGLYDHSPFSTDGIKDQREPGAKEQGTSLSADFLLPHEKASKDGSGFPNILDMATDHSRVPQSKQQILDSIEDEEKFLYGDDDGKPSPSLGKKDLPSHLDESANKPPALQGSDAPVEKSDNEISAIHDLLKTIGLDMDVGEVGQLTARTQERLYGKKPVSHSPERRISDPKKPDSWELRRSRSDTQSPESPVIASQASDKDLQQTSKAQVKDATVGQDTLISNRAPNTVVTQTITAPIPAPRDTTKGQKPVNSEPAPPTVQQHGQNTTPGWQKAKSSQISTRTQSISHISPKQPSNKGAQYSQRHSNLISVTTTIESNDNSNLKVTPIPEPPQPLRKDGDAQNPTDMQQLKPDVKEPSTTGQEPQTDKVIEEIEKIKTEQDLRQKRLRYLGIELERMKKQRAEMLRKKPHDKDTNTDAVLNEVTRMQDSIKVEMVEICQEAADARTKLYELETVAMILGVAIKANSQNSSTETKEDSAEKNSKPVASGQESSKPVTAARTAKHVALAGKDTKGVASVEKNNTSLVMTQRNSIDKSNSPVISNEKNRIEVVSIGNSGVAEMETNLDNTVLQNKQKAPLQGAKTIADKRKSAEPSKSVASLANMYEFCDGGSHWCKDCNAICANLYDYFTHMHNRRHRQTLDPYKRPWANKGQVDAKQDATKTTNKISVPAKGSEFLMPVTGFYCELCEDFFGDQLCAEQHVKSYGHNESYKKYIEKNLLYEERRKLDRQVGLAAVKEADRRRANELKRKLQEQPKEASEEKDSKVPKKGDEHSAKDKITNKDESANQNLSKNETSQKSSTQSASKKDKEDKVDSDKYDPASTSVFGKVNWKKPLHDKKPQSVPKSVTVADVTDQEKNEQEKSQETGKEAGREN</sequence>
<feature type="compositionally biased region" description="Basic and acidic residues" evidence="1">
    <location>
        <begin position="218"/>
        <end position="237"/>
    </location>
</feature>
<feature type="region of interest" description="Disordered" evidence="1">
    <location>
        <begin position="1"/>
        <end position="129"/>
    </location>
</feature>
<feature type="compositionally biased region" description="Polar residues" evidence="1">
    <location>
        <begin position="7"/>
        <end position="29"/>
    </location>
</feature>
<dbReference type="InterPro" id="IPR003604">
    <property type="entry name" value="Matrin/U1-like-C_Znf_C2H2"/>
</dbReference>
<feature type="non-terminal residue" evidence="3">
    <location>
        <position position="1274"/>
    </location>
</feature>
<evidence type="ECO:0000259" key="2">
    <source>
        <dbReference type="PROSITE" id="PS00028"/>
    </source>
</evidence>
<keyword evidence="4" id="KW-1185">Reference proteome</keyword>
<name>A0AAV7RAI0_PLEWA</name>
<feature type="compositionally biased region" description="Basic and acidic residues" evidence="1">
    <location>
        <begin position="415"/>
        <end position="424"/>
    </location>
</feature>
<organism evidence="3 4">
    <name type="scientific">Pleurodeles waltl</name>
    <name type="common">Iberian ribbed newt</name>
    <dbReference type="NCBI Taxonomy" id="8319"/>
    <lineage>
        <taxon>Eukaryota</taxon>
        <taxon>Metazoa</taxon>
        <taxon>Chordata</taxon>
        <taxon>Craniata</taxon>
        <taxon>Vertebrata</taxon>
        <taxon>Euteleostomi</taxon>
        <taxon>Amphibia</taxon>
        <taxon>Batrachia</taxon>
        <taxon>Caudata</taxon>
        <taxon>Salamandroidea</taxon>
        <taxon>Salamandridae</taxon>
        <taxon>Pleurodelinae</taxon>
        <taxon>Pleurodeles</taxon>
    </lineage>
</organism>
<dbReference type="PANTHER" id="PTHR15577">
    <property type="entry name" value="ZINC FINGER CONTAINING PROTEIN"/>
    <property type="match status" value="1"/>
</dbReference>
<dbReference type="GO" id="GO:0005654">
    <property type="term" value="C:nucleoplasm"/>
    <property type="evidence" value="ECO:0007669"/>
    <property type="project" value="TreeGrafter"/>
</dbReference>
<comment type="caution">
    <text evidence="3">The sequence shown here is derived from an EMBL/GenBank/DDBJ whole genome shotgun (WGS) entry which is preliminary data.</text>
</comment>
<feature type="compositionally biased region" description="Polar residues" evidence="1">
    <location>
        <begin position="586"/>
        <end position="610"/>
    </location>
</feature>
<feature type="compositionally biased region" description="Polar residues" evidence="1">
    <location>
        <begin position="661"/>
        <end position="672"/>
    </location>
</feature>
<feature type="compositionally biased region" description="Basic and acidic residues" evidence="1">
    <location>
        <begin position="564"/>
        <end position="585"/>
    </location>
</feature>
<feature type="compositionally biased region" description="Low complexity" evidence="1">
    <location>
        <begin position="369"/>
        <end position="378"/>
    </location>
</feature>
<protein>
    <recommendedName>
        <fullName evidence="2">C2H2-type domain-containing protein</fullName>
    </recommendedName>
</protein>
<accession>A0AAV7RAI0</accession>
<feature type="compositionally biased region" description="Polar residues" evidence="1">
    <location>
        <begin position="618"/>
        <end position="637"/>
    </location>
</feature>
<dbReference type="PROSITE" id="PS00028">
    <property type="entry name" value="ZINC_FINGER_C2H2_1"/>
    <property type="match status" value="1"/>
</dbReference>
<feature type="compositionally biased region" description="Polar residues" evidence="1">
    <location>
        <begin position="271"/>
        <end position="287"/>
    </location>
</feature>
<dbReference type="PANTHER" id="PTHR15577:SF2">
    <property type="entry name" value="ZINC FINGER PROTEIN 318"/>
    <property type="match status" value="1"/>
</dbReference>
<feature type="domain" description="C2H2-type" evidence="2">
    <location>
        <begin position="1085"/>
        <end position="1107"/>
    </location>
</feature>
<evidence type="ECO:0000313" key="4">
    <source>
        <dbReference type="Proteomes" id="UP001066276"/>
    </source>
</evidence>
<dbReference type="InterPro" id="IPR036236">
    <property type="entry name" value="Znf_C2H2_sf"/>
</dbReference>
<reference evidence="3" key="1">
    <citation type="journal article" date="2022" name="bioRxiv">
        <title>Sequencing and chromosome-scale assembly of the giantPleurodeles waltlgenome.</title>
        <authorList>
            <person name="Brown T."/>
            <person name="Elewa A."/>
            <person name="Iarovenko S."/>
            <person name="Subramanian E."/>
            <person name="Araus A.J."/>
            <person name="Petzold A."/>
            <person name="Susuki M."/>
            <person name="Suzuki K.-i.T."/>
            <person name="Hayashi T."/>
            <person name="Toyoda A."/>
            <person name="Oliveira C."/>
            <person name="Osipova E."/>
            <person name="Leigh N.D."/>
            <person name="Simon A."/>
            <person name="Yun M.H."/>
        </authorList>
    </citation>
    <scope>NUCLEOTIDE SEQUENCE</scope>
    <source>
        <strain evidence="3">20211129_DDA</strain>
        <tissue evidence="3">Liver</tissue>
    </source>
</reference>
<feature type="compositionally biased region" description="Pro residues" evidence="1">
    <location>
        <begin position="66"/>
        <end position="96"/>
    </location>
</feature>
<evidence type="ECO:0000256" key="1">
    <source>
        <dbReference type="SAM" id="MobiDB-lite"/>
    </source>
</evidence>
<feature type="region of interest" description="Disordered" evidence="1">
    <location>
        <begin position="203"/>
        <end position="237"/>
    </location>
</feature>
<proteinExistence type="predicted"/>
<feature type="region of interest" description="Disordered" evidence="1">
    <location>
        <begin position="391"/>
        <end position="522"/>
    </location>
</feature>
<dbReference type="Proteomes" id="UP001066276">
    <property type="component" value="Chromosome 5"/>
</dbReference>
<gene>
    <name evidence="3" type="ORF">NDU88_001327</name>
</gene>
<feature type="compositionally biased region" description="Polar residues" evidence="1">
    <location>
        <begin position="694"/>
        <end position="726"/>
    </location>
</feature>
<feature type="region of interest" description="Disordered" evidence="1">
    <location>
        <begin position="161"/>
        <end position="183"/>
    </location>
</feature>
<dbReference type="GO" id="GO:0003676">
    <property type="term" value="F:nucleic acid binding"/>
    <property type="evidence" value="ECO:0007669"/>
    <property type="project" value="InterPro"/>
</dbReference>
<feature type="compositionally biased region" description="Basic and acidic residues" evidence="1">
    <location>
        <begin position="1138"/>
        <end position="1185"/>
    </location>
</feature>
<feature type="compositionally biased region" description="Low complexity" evidence="1">
    <location>
        <begin position="678"/>
        <end position="692"/>
    </location>
</feature>
<feature type="region of interest" description="Disordered" evidence="1">
    <location>
        <begin position="1138"/>
        <end position="1274"/>
    </location>
</feature>
<feature type="region of interest" description="Disordered" evidence="1">
    <location>
        <begin position="251"/>
        <end position="378"/>
    </location>
</feature>
<dbReference type="AlphaFoldDB" id="A0AAV7RAI0"/>
<dbReference type="InterPro" id="IPR055309">
    <property type="entry name" value="Znf318-like"/>
</dbReference>
<feature type="compositionally biased region" description="Basic and acidic residues" evidence="1">
    <location>
        <begin position="396"/>
        <end position="406"/>
    </location>
</feature>
<dbReference type="SUPFAM" id="SSF57667">
    <property type="entry name" value="beta-beta-alpha zinc fingers"/>
    <property type="match status" value="1"/>
</dbReference>
<feature type="region of interest" description="Disordered" evidence="1">
    <location>
        <begin position="551"/>
        <end position="768"/>
    </location>
</feature>
<dbReference type="EMBL" id="JANPWB010000009">
    <property type="protein sequence ID" value="KAJ1148495.1"/>
    <property type="molecule type" value="Genomic_DNA"/>
</dbReference>
<dbReference type="SMART" id="SM00451">
    <property type="entry name" value="ZnF_U1"/>
    <property type="match status" value="2"/>
</dbReference>
<feature type="region of interest" description="Disordered" evidence="1">
    <location>
        <begin position="868"/>
        <end position="901"/>
    </location>
</feature>
<feature type="compositionally biased region" description="Basic and acidic residues" evidence="1">
    <location>
        <begin position="1205"/>
        <end position="1219"/>
    </location>
</feature>
<dbReference type="GO" id="GO:0045892">
    <property type="term" value="P:negative regulation of DNA-templated transcription"/>
    <property type="evidence" value="ECO:0007669"/>
    <property type="project" value="TreeGrafter"/>
</dbReference>
<dbReference type="GO" id="GO:0045893">
    <property type="term" value="P:positive regulation of DNA-templated transcription"/>
    <property type="evidence" value="ECO:0007669"/>
    <property type="project" value="TreeGrafter"/>
</dbReference>
<feature type="compositionally biased region" description="Basic and acidic residues" evidence="1">
    <location>
        <begin position="478"/>
        <end position="505"/>
    </location>
</feature>
<evidence type="ECO:0000313" key="3">
    <source>
        <dbReference type="EMBL" id="KAJ1148495.1"/>
    </source>
</evidence>
<dbReference type="GO" id="GO:0008270">
    <property type="term" value="F:zinc ion binding"/>
    <property type="evidence" value="ECO:0007669"/>
    <property type="project" value="InterPro"/>
</dbReference>
<feature type="compositionally biased region" description="Pro residues" evidence="1">
    <location>
        <begin position="350"/>
        <end position="368"/>
    </location>
</feature>
<feature type="non-terminal residue" evidence="3">
    <location>
        <position position="1"/>
    </location>
</feature>
<feature type="compositionally biased region" description="Basic and acidic residues" evidence="1">
    <location>
        <begin position="1254"/>
        <end position="1274"/>
    </location>
</feature>
<feature type="compositionally biased region" description="Basic and acidic residues" evidence="1">
    <location>
        <begin position="874"/>
        <end position="884"/>
    </location>
</feature>